<dbReference type="PANTHER" id="PTHR37540:SF10">
    <property type="entry name" value="SIGMA-70 REGION 2 FAMILY PROTEIN"/>
    <property type="match status" value="1"/>
</dbReference>
<evidence type="ECO:0000256" key="1">
    <source>
        <dbReference type="SAM" id="MobiDB-lite"/>
    </source>
</evidence>
<gene>
    <name evidence="2" type="ORF">H2200_009623</name>
</gene>
<proteinExistence type="predicted"/>
<dbReference type="PANTHER" id="PTHR37540">
    <property type="entry name" value="TRANSCRIPTION FACTOR (ACR-2), PUTATIVE-RELATED-RELATED"/>
    <property type="match status" value="1"/>
</dbReference>
<name>A0AA38X2S5_9EURO</name>
<sequence length="550" mass="61403">MSAADKAKKIVFINVPGDASSVPQRDRELQAAAARAHAARVSRRPTQNAGVGKHERGGPSRAKSLARRGGQSALALHTAPQKQRATVVKEKKEDGDTQLNKQRLYAVSTSSLGQGQVDPFDSAPVKGLDNFIYSALDFAYDYAFPSFVPAPPANTVTHRANRRRLGRQFGFLLEAQIVAAAKFQMSPMISLTENNRKRIQAINDAHEKRAVDLLNQEVQRLTAVPSDTLVYAAALLAYVSGPNYEWTSTGHPKSPLATAQNLHAMGHLQIVPDRVQTVRTLVHLRGGIDELSMPFQRIVLTYLDTIVSTRLAIHPGWTWPTAIPESLQRTGEHILDHTAAQLMQVMGSGFSEVQHERMHETLLLIWDVARMRVAVQHRLCSLNATSTEDTKLTDLQFRLCRLSALLYSDLVLFPIPDHAGVRPPLLYDLGRTLDKYEEASKSSPSNAEPNLLAWCVLLAAAASASNTVFLPQYIKRLEDLVSKDRRLRNWEFYKKLVRTFLWWGYLLDPLAWEAFSAVSWQDVYARDEGSTLEFSWRSTLPSERSLEAVP</sequence>
<reference evidence="2" key="1">
    <citation type="submission" date="2022-10" db="EMBL/GenBank/DDBJ databases">
        <title>Culturing micro-colonial fungi from biological soil crusts in the Mojave desert and describing Neophaeococcomyces mojavensis, and introducing the new genera and species Taxawa tesnikishii.</title>
        <authorList>
            <person name="Kurbessoian T."/>
            <person name="Stajich J.E."/>
        </authorList>
    </citation>
    <scope>NUCLEOTIDE SEQUENCE</scope>
    <source>
        <strain evidence="2">TK_41</strain>
    </source>
</reference>
<dbReference type="EMBL" id="JAPDRK010000015">
    <property type="protein sequence ID" value="KAJ9605774.1"/>
    <property type="molecule type" value="Genomic_DNA"/>
</dbReference>
<protein>
    <submittedName>
        <fullName evidence="2">Uncharacterized protein</fullName>
    </submittedName>
</protein>
<dbReference type="AlphaFoldDB" id="A0AA38X2S5"/>
<comment type="caution">
    <text evidence="2">The sequence shown here is derived from an EMBL/GenBank/DDBJ whole genome shotgun (WGS) entry which is preliminary data.</text>
</comment>
<organism evidence="2 3">
    <name type="scientific">Cladophialophora chaetospira</name>
    <dbReference type="NCBI Taxonomy" id="386627"/>
    <lineage>
        <taxon>Eukaryota</taxon>
        <taxon>Fungi</taxon>
        <taxon>Dikarya</taxon>
        <taxon>Ascomycota</taxon>
        <taxon>Pezizomycotina</taxon>
        <taxon>Eurotiomycetes</taxon>
        <taxon>Chaetothyriomycetidae</taxon>
        <taxon>Chaetothyriales</taxon>
        <taxon>Herpotrichiellaceae</taxon>
        <taxon>Cladophialophora</taxon>
    </lineage>
</organism>
<accession>A0AA38X2S5</accession>
<dbReference type="Proteomes" id="UP001172673">
    <property type="component" value="Unassembled WGS sequence"/>
</dbReference>
<evidence type="ECO:0000313" key="3">
    <source>
        <dbReference type="Proteomes" id="UP001172673"/>
    </source>
</evidence>
<keyword evidence="3" id="KW-1185">Reference proteome</keyword>
<feature type="region of interest" description="Disordered" evidence="1">
    <location>
        <begin position="1"/>
        <end position="101"/>
    </location>
</feature>
<evidence type="ECO:0000313" key="2">
    <source>
        <dbReference type="EMBL" id="KAJ9605774.1"/>
    </source>
</evidence>